<comment type="catalytic activity">
    <reaction evidence="4">
        <text>alpha,alpha-trehalose 6-phosphate + H2O = alpha,alpha-trehalose + phosphate</text>
        <dbReference type="Rhea" id="RHEA:23420"/>
        <dbReference type="ChEBI" id="CHEBI:15377"/>
        <dbReference type="ChEBI" id="CHEBI:16551"/>
        <dbReference type="ChEBI" id="CHEBI:43474"/>
        <dbReference type="ChEBI" id="CHEBI:58429"/>
        <dbReference type="EC" id="3.1.3.12"/>
    </reaction>
</comment>
<comment type="similarity">
    <text evidence="2 4">Belongs to the trehalose phosphatase family.</text>
</comment>
<keyword evidence="4" id="KW-0460">Magnesium</keyword>
<dbReference type="NCBIfam" id="TIGR01484">
    <property type="entry name" value="HAD-SF-IIB"/>
    <property type="match status" value="1"/>
</dbReference>
<evidence type="ECO:0000313" key="5">
    <source>
        <dbReference type="EMBL" id="MBC2776048.1"/>
    </source>
</evidence>
<keyword evidence="4" id="KW-0479">Metal-binding</keyword>
<dbReference type="InterPro" id="IPR003337">
    <property type="entry name" value="Trehalose_PPase"/>
</dbReference>
<reference evidence="5 6" key="1">
    <citation type="submission" date="2020-08" db="EMBL/GenBank/DDBJ databases">
        <title>Draft genome sequence of Parasphingopyxis sp. GrpM-11.</title>
        <authorList>
            <person name="Oh J."/>
            <person name="Roh D.-H."/>
        </authorList>
    </citation>
    <scope>NUCLEOTIDE SEQUENCE [LARGE SCALE GENOMIC DNA]</scope>
    <source>
        <strain evidence="5 6">GrpM-11</strain>
    </source>
</reference>
<accession>A0A842HQN2</accession>
<dbReference type="GO" id="GO:0046872">
    <property type="term" value="F:metal ion binding"/>
    <property type="evidence" value="ECO:0007669"/>
    <property type="project" value="UniProtKB-KW"/>
</dbReference>
<dbReference type="GO" id="GO:0005992">
    <property type="term" value="P:trehalose biosynthetic process"/>
    <property type="evidence" value="ECO:0007669"/>
    <property type="project" value="UniProtKB-UniPathway"/>
</dbReference>
<evidence type="ECO:0000256" key="4">
    <source>
        <dbReference type="RuleBase" id="RU361117"/>
    </source>
</evidence>
<evidence type="ECO:0000256" key="3">
    <source>
        <dbReference type="ARBA" id="ARBA00022801"/>
    </source>
</evidence>
<dbReference type="EC" id="3.1.3.12" evidence="4"/>
<comment type="caution">
    <text evidence="5">The sequence shown here is derived from an EMBL/GenBank/DDBJ whole genome shotgun (WGS) entry which is preliminary data.</text>
</comment>
<dbReference type="GO" id="GO:0004805">
    <property type="term" value="F:trehalose-phosphatase activity"/>
    <property type="evidence" value="ECO:0007669"/>
    <property type="project" value="UniProtKB-EC"/>
</dbReference>
<dbReference type="InterPro" id="IPR036412">
    <property type="entry name" value="HAD-like_sf"/>
</dbReference>
<dbReference type="PANTHER" id="PTHR43768">
    <property type="entry name" value="TREHALOSE 6-PHOSPHATE PHOSPHATASE"/>
    <property type="match status" value="1"/>
</dbReference>
<dbReference type="SUPFAM" id="SSF56784">
    <property type="entry name" value="HAD-like"/>
    <property type="match status" value="1"/>
</dbReference>
<evidence type="ECO:0000256" key="1">
    <source>
        <dbReference type="ARBA" id="ARBA00005199"/>
    </source>
</evidence>
<dbReference type="InterPro" id="IPR023214">
    <property type="entry name" value="HAD_sf"/>
</dbReference>
<dbReference type="AlphaFoldDB" id="A0A842HQN2"/>
<dbReference type="Gene3D" id="3.30.70.1020">
    <property type="entry name" value="Trehalose-6-phosphate phosphatase related protein, domain 2"/>
    <property type="match status" value="1"/>
</dbReference>
<proteinExistence type="inferred from homology"/>
<comment type="pathway">
    <text evidence="1 4">Glycan biosynthesis; trehalose biosynthesis.</text>
</comment>
<dbReference type="NCBIfam" id="TIGR00685">
    <property type="entry name" value="T6PP"/>
    <property type="match status" value="1"/>
</dbReference>
<name>A0A842HQN2_9SPHN</name>
<comment type="function">
    <text evidence="4">Removes the phosphate from trehalose 6-phosphate to produce free trehalose.</text>
</comment>
<gene>
    <name evidence="5" type="primary">otsB</name>
    <name evidence="5" type="ORF">H6P80_00280</name>
</gene>
<keyword evidence="3 4" id="KW-0378">Hydrolase</keyword>
<evidence type="ECO:0000256" key="2">
    <source>
        <dbReference type="ARBA" id="ARBA00008770"/>
    </source>
</evidence>
<dbReference type="RefSeq" id="WP_185799368.1">
    <property type="nucleotide sequence ID" value="NZ_JACJVJ010000001.1"/>
</dbReference>
<dbReference type="Pfam" id="PF02358">
    <property type="entry name" value="Trehalose_PPase"/>
    <property type="match status" value="1"/>
</dbReference>
<dbReference type="InterPro" id="IPR044651">
    <property type="entry name" value="OTSB-like"/>
</dbReference>
<evidence type="ECO:0000313" key="6">
    <source>
        <dbReference type="Proteomes" id="UP000564378"/>
    </source>
</evidence>
<dbReference type="Gene3D" id="3.40.50.1000">
    <property type="entry name" value="HAD superfamily/HAD-like"/>
    <property type="match status" value="1"/>
</dbReference>
<keyword evidence="6" id="KW-1185">Reference proteome</keyword>
<dbReference type="EMBL" id="JACJVJ010000001">
    <property type="protein sequence ID" value="MBC2776048.1"/>
    <property type="molecule type" value="Genomic_DNA"/>
</dbReference>
<dbReference type="PANTHER" id="PTHR43768:SF3">
    <property type="entry name" value="TREHALOSE 6-PHOSPHATE PHOSPHATASE"/>
    <property type="match status" value="1"/>
</dbReference>
<organism evidence="5 6">
    <name type="scientific">Parasphingopyxis marina</name>
    <dbReference type="NCBI Taxonomy" id="2761622"/>
    <lineage>
        <taxon>Bacteria</taxon>
        <taxon>Pseudomonadati</taxon>
        <taxon>Pseudomonadota</taxon>
        <taxon>Alphaproteobacteria</taxon>
        <taxon>Sphingomonadales</taxon>
        <taxon>Sphingomonadaceae</taxon>
        <taxon>Parasphingopyxis</taxon>
    </lineage>
</organism>
<dbReference type="Proteomes" id="UP000564378">
    <property type="component" value="Unassembled WGS sequence"/>
</dbReference>
<sequence>MLCARENFSSEALAGNISLFLDFDGTLVPLADHPDAIEPAPGLAPLLERVGIRLDGRLMLVSGRTIADLDSHLGDHRLALYGSHGMERRLPGKPREDMAEAGDLVALRAAVDEAVDALPPLLIEEKRFGLALHYRQAPEAEGAVLQIAEDMAKRFGMAVKLGKMVAELLPRGFDKGSAVEAAMALSGFAGTTPLFVGDDITDEDGFLAAQRLGGTGILVGDRIGSAATAALPDTGAVLDWLHTLAAEAP</sequence>
<dbReference type="CDD" id="cd01627">
    <property type="entry name" value="HAD_TPP"/>
    <property type="match status" value="1"/>
</dbReference>
<dbReference type="UniPathway" id="UPA00299"/>
<dbReference type="InterPro" id="IPR006379">
    <property type="entry name" value="HAD-SF_hydro_IIB"/>
</dbReference>
<protein>
    <recommendedName>
        <fullName evidence="4">Trehalose 6-phosphate phosphatase</fullName>
        <ecNumber evidence="4">3.1.3.12</ecNumber>
    </recommendedName>
</protein>
<comment type="cofactor">
    <cofactor evidence="4">
        <name>Mg(2+)</name>
        <dbReference type="ChEBI" id="CHEBI:18420"/>
    </cofactor>
</comment>